<evidence type="ECO:0000313" key="2">
    <source>
        <dbReference type="Proteomes" id="UP000694397"/>
    </source>
</evidence>
<accession>A0A8C9RFS4</accession>
<sequence>DQGTHRELIVERDCSASVLDRSTTAECSVPLNRQRGRKRDSGGPPACAFRTLHQTAFVICFSDTALWLLSAQANKMLGSGPPDTSFSMRDKGKHPRLDELQVCGAVCLQRRTISEVGEGPLDPKAHGLQNGLQ</sequence>
<proteinExistence type="predicted"/>
<dbReference type="Proteomes" id="UP000694397">
    <property type="component" value="Chromosome 18"/>
</dbReference>
<organism evidence="1 2">
    <name type="scientific">Scleropages formosus</name>
    <name type="common">Asian bonytongue</name>
    <name type="synonym">Osteoglossum formosum</name>
    <dbReference type="NCBI Taxonomy" id="113540"/>
    <lineage>
        <taxon>Eukaryota</taxon>
        <taxon>Metazoa</taxon>
        <taxon>Chordata</taxon>
        <taxon>Craniata</taxon>
        <taxon>Vertebrata</taxon>
        <taxon>Euteleostomi</taxon>
        <taxon>Actinopterygii</taxon>
        <taxon>Neopterygii</taxon>
        <taxon>Teleostei</taxon>
        <taxon>Osteoglossocephala</taxon>
        <taxon>Osteoglossomorpha</taxon>
        <taxon>Osteoglossiformes</taxon>
        <taxon>Osteoglossidae</taxon>
        <taxon>Scleropages</taxon>
    </lineage>
</organism>
<keyword evidence="2" id="KW-1185">Reference proteome</keyword>
<reference evidence="1" key="3">
    <citation type="submission" date="2025-09" db="UniProtKB">
        <authorList>
            <consortium name="Ensembl"/>
        </authorList>
    </citation>
    <scope>IDENTIFICATION</scope>
</reference>
<reference evidence="1 2" key="1">
    <citation type="submission" date="2019-04" db="EMBL/GenBank/DDBJ databases">
        <authorList>
            <consortium name="Wellcome Sanger Institute Data Sharing"/>
        </authorList>
    </citation>
    <scope>NUCLEOTIDE SEQUENCE [LARGE SCALE GENOMIC DNA]</scope>
</reference>
<protein>
    <submittedName>
        <fullName evidence="1">Uncharacterized protein</fullName>
    </submittedName>
</protein>
<evidence type="ECO:0000313" key="1">
    <source>
        <dbReference type="Ensembl" id="ENSSFOP00015011328.2"/>
    </source>
</evidence>
<dbReference type="AlphaFoldDB" id="A0A8C9RFS4"/>
<dbReference type="Ensembl" id="ENSSFOT00015011478.2">
    <property type="protein sequence ID" value="ENSSFOP00015011328.2"/>
    <property type="gene ID" value="ENSSFOG00015007305.2"/>
</dbReference>
<reference evidence="1" key="2">
    <citation type="submission" date="2025-08" db="UniProtKB">
        <authorList>
            <consortium name="Ensembl"/>
        </authorList>
    </citation>
    <scope>IDENTIFICATION</scope>
</reference>
<name>A0A8C9RFS4_SCLFO</name>